<dbReference type="InterPro" id="IPR002716">
    <property type="entry name" value="PIN_dom"/>
</dbReference>
<evidence type="ECO:0000313" key="2">
    <source>
        <dbReference type="EMBL" id="NDY95306.1"/>
    </source>
</evidence>
<dbReference type="RefSeq" id="WP_164210705.1">
    <property type="nucleotide sequence ID" value="NZ_JAAGSC010000039.1"/>
</dbReference>
<feature type="domain" description="PIN" evidence="1">
    <location>
        <begin position="6"/>
        <end position="131"/>
    </location>
</feature>
<proteinExistence type="predicted"/>
<dbReference type="Proteomes" id="UP000484885">
    <property type="component" value="Unassembled WGS sequence"/>
</dbReference>
<dbReference type="AlphaFoldDB" id="A0A845V216"/>
<gene>
    <name evidence="2" type="ORF">G3I74_06150</name>
</gene>
<reference evidence="2 3" key="1">
    <citation type="submission" date="2020-02" db="EMBL/GenBank/DDBJ databases">
        <authorList>
            <person name="Zhang X.-Y."/>
        </authorList>
    </citation>
    <scope>NUCLEOTIDE SEQUENCE [LARGE SCALE GENOMIC DNA]</scope>
    <source>
        <strain evidence="2 3">C33</strain>
    </source>
</reference>
<comment type="caution">
    <text evidence="2">The sequence shown here is derived from an EMBL/GenBank/DDBJ whole genome shotgun (WGS) entry which is preliminary data.</text>
</comment>
<accession>A0A845V216</accession>
<name>A0A845V216_9GAMM</name>
<dbReference type="CDD" id="cd18692">
    <property type="entry name" value="PIN_VapC-like"/>
    <property type="match status" value="1"/>
</dbReference>
<sequence length="159" mass="17651">MSAARLIDTNLLVYRFDPRDPVKQQIATDVLRAGLADGSAALSHQSVLEFVAAVSRPNRDLSGEPILARADALLEAESLARQFPVLYPDEEVLSTALRGCATYQLSWFDAHLWAYAERFGLPEILSEDFEHGRHYGKVRVVNPFLGAPGSVQELPVLYR</sequence>
<dbReference type="Pfam" id="PF01850">
    <property type="entry name" value="PIN"/>
    <property type="match status" value="1"/>
</dbReference>
<dbReference type="Gene3D" id="3.40.50.1010">
    <property type="entry name" value="5'-nuclease"/>
    <property type="match status" value="1"/>
</dbReference>
<dbReference type="EMBL" id="JAAGSC010000039">
    <property type="protein sequence ID" value="NDY95306.1"/>
    <property type="molecule type" value="Genomic_DNA"/>
</dbReference>
<organism evidence="2 3">
    <name type="scientific">Wenzhouxiangella limi</name>
    <dbReference type="NCBI Taxonomy" id="2707351"/>
    <lineage>
        <taxon>Bacteria</taxon>
        <taxon>Pseudomonadati</taxon>
        <taxon>Pseudomonadota</taxon>
        <taxon>Gammaproteobacteria</taxon>
        <taxon>Chromatiales</taxon>
        <taxon>Wenzhouxiangellaceae</taxon>
        <taxon>Wenzhouxiangella</taxon>
    </lineage>
</organism>
<evidence type="ECO:0000313" key="3">
    <source>
        <dbReference type="Proteomes" id="UP000484885"/>
    </source>
</evidence>
<keyword evidence="3" id="KW-1185">Reference proteome</keyword>
<dbReference type="InterPro" id="IPR029060">
    <property type="entry name" value="PIN-like_dom_sf"/>
</dbReference>
<dbReference type="SUPFAM" id="SSF88723">
    <property type="entry name" value="PIN domain-like"/>
    <property type="match status" value="1"/>
</dbReference>
<evidence type="ECO:0000259" key="1">
    <source>
        <dbReference type="Pfam" id="PF01850"/>
    </source>
</evidence>
<protein>
    <submittedName>
        <fullName evidence="2">PIN domain-containing protein</fullName>
    </submittedName>
</protein>